<keyword evidence="2" id="KW-1185">Reference proteome</keyword>
<accession>A0AAV2YXN0</accession>
<organism evidence="1 2">
    <name type="scientific">Lagenidium giganteum</name>
    <dbReference type="NCBI Taxonomy" id="4803"/>
    <lineage>
        <taxon>Eukaryota</taxon>
        <taxon>Sar</taxon>
        <taxon>Stramenopiles</taxon>
        <taxon>Oomycota</taxon>
        <taxon>Peronosporomycetes</taxon>
        <taxon>Pythiales</taxon>
        <taxon>Pythiaceae</taxon>
    </lineage>
</organism>
<evidence type="ECO:0000313" key="1">
    <source>
        <dbReference type="EMBL" id="DAZ99832.1"/>
    </source>
</evidence>
<gene>
    <name evidence="1" type="ORF">N0F65_008575</name>
</gene>
<sequence>MCNFIKSNGTKCKRSPESAGCWQHPVHKIAEIMEDTNIETTLAPNHESSAVEVDIPSPSETTLFEASSADEIQDLDESTVVPMAAEGDVYMEDDNSESELNNSMDETTFFSEYYIRPDNVAFHDVTDEMAYPLGLKAVLDATNAHIYATEMDISLLRAPNQLAYEDGYRYCHCISQVSTRFIIVLTGESTTFAHSSVEAVLVQGINQFVAACWILGHEASFRFPRNAKDVPMRSSFKMKNVDTNAAIKEFKNHLEKGEPFREFTETKLKQIASAVNPDKYKGWKDKYEPALPPKQKEKEKDSVDFTDNCLLRIQRIAALKSVDNDFLIEGIDAVDSMLEEDWLDQYVITVNRPMLGYKKQWQQYVRYIQSIQFPSDKKAAAMLAMTIDHYIILMGNALLYRCGLDAGYSNDRW</sequence>
<dbReference type="Proteomes" id="UP001146120">
    <property type="component" value="Unassembled WGS sequence"/>
</dbReference>
<proteinExistence type="predicted"/>
<reference evidence="1" key="2">
    <citation type="journal article" date="2023" name="Microbiol Resour">
        <title>Decontamination and Annotation of the Draft Genome Sequence of the Oomycete Lagenidium giganteum ARSEF 373.</title>
        <authorList>
            <person name="Morgan W.R."/>
            <person name="Tartar A."/>
        </authorList>
    </citation>
    <scope>NUCLEOTIDE SEQUENCE</scope>
    <source>
        <strain evidence="1">ARSEF 373</strain>
    </source>
</reference>
<comment type="caution">
    <text evidence="1">The sequence shown here is derived from an EMBL/GenBank/DDBJ whole genome shotgun (WGS) entry which is preliminary data.</text>
</comment>
<reference evidence="1" key="1">
    <citation type="submission" date="2022-11" db="EMBL/GenBank/DDBJ databases">
        <authorList>
            <person name="Morgan W.R."/>
            <person name="Tartar A."/>
        </authorList>
    </citation>
    <scope>NUCLEOTIDE SEQUENCE</scope>
    <source>
        <strain evidence="1">ARSEF 373</strain>
    </source>
</reference>
<evidence type="ECO:0000313" key="2">
    <source>
        <dbReference type="Proteomes" id="UP001146120"/>
    </source>
</evidence>
<dbReference type="AlphaFoldDB" id="A0AAV2YXN0"/>
<protein>
    <submittedName>
        <fullName evidence="1">Uncharacterized protein</fullName>
    </submittedName>
</protein>
<name>A0AAV2YXN0_9STRA</name>
<dbReference type="EMBL" id="DAKRPA010000075">
    <property type="protein sequence ID" value="DAZ99832.1"/>
    <property type="molecule type" value="Genomic_DNA"/>
</dbReference>